<evidence type="ECO:0000313" key="3">
    <source>
        <dbReference type="EMBL" id="ADB63087.1"/>
    </source>
</evidence>
<keyword evidence="3" id="KW-0614">Plasmid</keyword>
<dbReference type="OrthoDB" id="137652at2157"/>
<feature type="transmembrane region" description="Helical" evidence="2">
    <location>
        <begin position="80"/>
        <end position="113"/>
    </location>
</feature>
<dbReference type="AlphaFoldDB" id="D2S140"/>
<dbReference type="EMBL" id="CP001861">
    <property type="protein sequence ID" value="ADB63087.1"/>
    <property type="molecule type" value="Genomic_DNA"/>
</dbReference>
<organism evidence="3 4">
    <name type="scientific">Haloterrigena turkmenica (strain ATCC 51198 / DSM 5511 / JCM 9101 / NCIMB 13204 / VKM B-1734 / 4k)</name>
    <name type="common">Halococcus turkmenicus</name>
    <dbReference type="NCBI Taxonomy" id="543526"/>
    <lineage>
        <taxon>Archaea</taxon>
        <taxon>Methanobacteriati</taxon>
        <taxon>Methanobacteriota</taxon>
        <taxon>Stenosarchaea group</taxon>
        <taxon>Halobacteria</taxon>
        <taxon>Halobacteriales</taxon>
        <taxon>Natrialbaceae</taxon>
        <taxon>Haloterrigena</taxon>
    </lineage>
</organism>
<feature type="transmembrane region" description="Helical" evidence="2">
    <location>
        <begin position="163"/>
        <end position="185"/>
    </location>
</feature>
<evidence type="ECO:0000256" key="1">
    <source>
        <dbReference type="SAM" id="MobiDB-lite"/>
    </source>
</evidence>
<reference evidence="3 4" key="1">
    <citation type="journal article" date="2010" name="Stand. Genomic Sci.">
        <title>Complete genome sequence of Haloterrigena turkmenica type strain (4k).</title>
        <authorList>
            <person name="Saunders E."/>
            <person name="Tindall B.J."/>
            <person name="Fahnrich R."/>
            <person name="Lapidus A."/>
            <person name="Copeland A."/>
            <person name="Del Rio T.G."/>
            <person name="Lucas S."/>
            <person name="Chen F."/>
            <person name="Tice H."/>
            <person name="Cheng J.F."/>
            <person name="Han C."/>
            <person name="Detter J.C."/>
            <person name="Bruce D."/>
            <person name="Goodwin L."/>
            <person name="Chain P."/>
            <person name="Pitluck S."/>
            <person name="Pati A."/>
            <person name="Ivanova N."/>
            <person name="Mavromatis K."/>
            <person name="Chen A."/>
            <person name="Palaniappan K."/>
            <person name="Land M."/>
            <person name="Hauser L."/>
            <person name="Chang Y.J."/>
            <person name="Jeffries C.D."/>
            <person name="Brettin T."/>
            <person name="Rohde M."/>
            <person name="Goker M."/>
            <person name="Bristow J."/>
            <person name="Eisen J.A."/>
            <person name="Markowitz V."/>
            <person name="Hugenholtz P."/>
            <person name="Klenk H.P."/>
            <person name="Kyrpides N.C."/>
        </authorList>
    </citation>
    <scope>NUCLEOTIDE SEQUENCE [LARGE SCALE GENOMIC DNA]</scope>
    <source>
        <strain evidence="4">ATCC 51198 / DSM 5511 / JCM 9101 / NCIMB 13204 / VKM B-1734 / 4k</strain>
    </source>
</reference>
<keyword evidence="4" id="KW-1185">Reference proteome</keyword>
<geneLocation type="plasmid" evidence="3 4">
    <name>pHTUR01</name>
</geneLocation>
<dbReference type="InterPro" id="IPR055966">
    <property type="entry name" value="DUF7544"/>
</dbReference>
<feature type="transmembrane region" description="Helical" evidence="2">
    <location>
        <begin position="28"/>
        <end position="48"/>
    </location>
</feature>
<keyword evidence="2" id="KW-0472">Membrane</keyword>
<evidence type="ECO:0000256" key="2">
    <source>
        <dbReference type="SAM" id="Phobius"/>
    </source>
</evidence>
<keyword evidence="2" id="KW-1133">Transmembrane helix</keyword>
<name>D2S140_HALTV</name>
<feature type="transmembrane region" description="Helical" evidence="2">
    <location>
        <begin position="230"/>
        <end position="263"/>
    </location>
</feature>
<dbReference type="Pfam" id="PF24400">
    <property type="entry name" value="DUF7544"/>
    <property type="match status" value="1"/>
</dbReference>
<accession>D2S140</accession>
<dbReference type="GeneID" id="8744896"/>
<protein>
    <submittedName>
        <fullName evidence="3">Uncharacterized protein</fullName>
    </submittedName>
</protein>
<feature type="region of interest" description="Disordered" evidence="1">
    <location>
        <begin position="47"/>
        <end position="66"/>
    </location>
</feature>
<gene>
    <name evidence="3" type="ordered locus">Htur_4268</name>
</gene>
<sequence length="339" mass="36252">MAWSAIDELRPAFEATRGLLLPFDLRRWLALAVIAFFVSGASGGNPGVSTTAGDTPRDESPVAEPPPPIDGPIAIPEINLGWIILAIGIAAAIGLVLLFFGAVMEFVFVRVVTDRDVRLRTHTRENVSNGATLLLFRIALVLGIAILIIVPAVVSLFLLSPLFLGLLAILFVPILIAVAIGIWLVHRFTVDFVVPVMLLEDRGILEAWGAFWPALKEEWKQYGVYALVRLGLGVVAGFVAGIGFVAIGLVLAVPFGIVAVVLYLVFETALGLLSIAIGALAVIALSYVLSVLIAGITLVQAPIQTYLRYYSLFVLGSITPPFDVVRSLRSTETDQTDAG</sequence>
<dbReference type="Proteomes" id="UP000001903">
    <property type="component" value="Plasmid pHTUR01"/>
</dbReference>
<dbReference type="RefSeq" id="WP_012945331.1">
    <property type="nucleotide sequence ID" value="NC_013744.1"/>
</dbReference>
<feature type="transmembrane region" description="Helical" evidence="2">
    <location>
        <begin position="269"/>
        <end position="299"/>
    </location>
</feature>
<dbReference type="KEGG" id="htu:Htur_4268"/>
<dbReference type="HOGENOM" id="CLU_051458_0_0_2"/>
<feature type="transmembrane region" description="Helical" evidence="2">
    <location>
        <begin position="134"/>
        <end position="157"/>
    </location>
</feature>
<evidence type="ECO:0000313" key="4">
    <source>
        <dbReference type="Proteomes" id="UP000001903"/>
    </source>
</evidence>
<keyword evidence="2" id="KW-0812">Transmembrane</keyword>
<proteinExistence type="predicted"/>